<gene>
    <name evidence="1" type="ORF">I4F81_011219</name>
</gene>
<protein>
    <submittedName>
        <fullName evidence="1">Uncharacterized protein</fullName>
    </submittedName>
</protein>
<dbReference type="EMBL" id="CM020620">
    <property type="protein sequence ID" value="KAK1868736.1"/>
    <property type="molecule type" value="Genomic_DNA"/>
</dbReference>
<dbReference type="Proteomes" id="UP000798662">
    <property type="component" value="Chromosome 3"/>
</dbReference>
<name>A0ACC3CFG8_PYRYE</name>
<evidence type="ECO:0000313" key="2">
    <source>
        <dbReference type="Proteomes" id="UP000798662"/>
    </source>
</evidence>
<proteinExistence type="predicted"/>
<sequence length="392" mass="39517">MDHVALQSVADAEAVMEAYRAVGVRLFLAPMLSDDCSEALLRGAADIRARYGLAGHVHLLESRGQALESARRFGHLNPRGAVGGASFCPPPAGSHDDQVGSAAAAAPARVPGGTAVDFLDATGFLAVPGTVTSVAHAVWLNDADRATLAAAGAVAVHAPASNLRLGSGVCAVRDLAAAGVGVALGVDGAASNDGQDFTETLKLSALLSTLVTPDYRQWVTPRQALAMATVGGAAAVGLAPRGGVIAPGAVADVCIWDLTALSMLPRGDPVSSLVLGRPQGGGAGGAALAAVWVRGRRLVAGGVPLTVDVQRLRRQLWAVFAKQQPAEAPSAAAAAAAAAAMTTAAGGRAPAPAFHVAAENEYRAALALDEADSRRAELAASQHRAFSQVWGQ</sequence>
<keyword evidence="2" id="KW-1185">Reference proteome</keyword>
<evidence type="ECO:0000313" key="1">
    <source>
        <dbReference type="EMBL" id="KAK1868736.1"/>
    </source>
</evidence>
<reference evidence="1" key="1">
    <citation type="submission" date="2019-11" db="EMBL/GenBank/DDBJ databases">
        <title>Nori genome reveals adaptations in red seaweeds to the harsh intertidal environment.</title>
        <authorList>
            <person name="Wang D."/>
            <person name="Mao Y."/>
        </authorList>
    </citation>
    <scope>NUCLEOTIDE SEQUENCE</scope>
    <source>
        <tissue evidence="1">Gametophyte</tissue>
    </source>
</reference>
<organism evidence="1 2">
    <name type="scientific">Pyropia yezoensis</name>
    <name type="common">Susabi-nori</name>
    <name type="synonym">Porphyra yezoensis</name>
    <dbReference type="NCBI Taxonomy" id="2788"/>
    <lineage>
        <taxon>Eukaryota</taxon>
        <taxon>Rhodophyta</taxon>
        <taxon>Bangiophyceae</taxon>
        <taxon>Bangiales</taxon>
        <taxon>Bangiaceae</taxon>
        <taxon>Pyropia</taxon>
    </lineage>
</organism>
<accession>A0ACC3CFG8</accession>
<comment type="caution">
    <text evidence="1">The sequence shown here is derived from an EMBL/GenBank/DDBJ whole genome shotgun (WGS) entry which is preliminary data.</text>
</comment>